<dbReference type="Gene3D" id="1.25.70.10">
    <property type="entry name" value="Transcription termination factor 3, mitochondrial"/>
    <property type="match status" value="2"/>
</dbReference>
<dbReference type="InterPro" id="IPR038538">
    <property type="entry name" value="MTERF_sf"/>
</dbReference>
<evidence type="ECO:0000313" key="5">
    <source>
        <dbReference type="Proteomes" id="UP000290289"/>
    </source>
</evidence>
<name>A0A498KDK0_MALDO</name>
<evidence type="ECO:0000256" key="1">
    <source>
        <dbReference type="ARBA" id="ARBA00007692"/>
    </source>
</evidence>
<dbReference type="Pfam" id="PF02536">
    <property type="entry name" value="mTERF"/>
    <property type="match status" value="2"/>
</dbReference>
<dbReference type="AlphaFoldDB" id="A0A498KDK0"/>
<proteinExistence type="inferred from homology"/>
<dbReference type="InterPro" id="IPR003690">
    <property type="entry name" value="MTERF"/>
</dbReference>
<protein>
    <submittedName>
        <fullName evidence="4">Uncharacterized protein</fullName>
    </submittedName>
</protein>
<dbReference type="PANTHER" id="PTHR13068">
    <property type="entry name" value="CGI-12 PROTEIN-RELATED"/>
    <property type="match status" value="1"/>
</dbReference>
<dbReference type="GO" id="GO:0006353">
    <property type="term" value="P:DNA-templated transcription termination"/>
    <property type="evidence" value="ECO:0007669"/>
    <property type="project" value="UniProtKB-KW"/>
</dbReference>
<dbReference type="SMART" id="SM00733">
    <property type="entry name" value="Mterf"/>
    <property type="match status" value="7"/>
</dbReference>
<dbReference type="GO" id="GO:0003676">
    <property type="term" value="F:nucleic acid binding"/>
    <property type="evidence" value="ECO:0007669"/>
    <property type="project" value="InterPro"/>
</dbReference>
<sequence>MLVYRIYLSLSLVQGYKQGNITWSKNGYQMQMQALKLLVFSRSPLYFQYLPSNDAKLSISLFSSLSSPTQIVKPNGNSHLADYLVNTFKFTKTQAFSISGRFSWVTSLEKPQSVYSFLQELGFSDTHIRSAVRVSPQILFSNIDKTLRPKLEFFQQLGLFGSDLARFIAKNSTLLTASLDRKLVPCIEILKKILGNDENAKDLIRVLHRCNCVVTRDPKSRLLGNIAFMESCGIVGSQLSTLLKRQPWLFIVQESVLRSLVARVVEMGFSLNSGMLVHGLYTVSCLQNGTIRRKLDLLRGFGFSEDECMDMFRRTPGLLRTSEEKLKFGIDFFLNTVKFKKSVLIHTPWILMYSMENRVSARYRILEVIKSKRLLKRDPSFYDALILPENEFLDKFISRFRGDAEELLVTYKARLLDSTDEEDS</sequence>
<dbReference type="PANTHER" id="PTHR13068:SF173">
    <property type="entry name" value="EMB|CAB62602.1"/>
    <property type="match status" value="1"/>
</dbReference>
<evidence type="ECO:0000313" key="4">
    <source>
        <dbReference type="EMBL" id="RXI06430.1"/>
    </source>
</evidence>
<gene>
    <name evidence="4" type="ORF">DVH24_018472</name>
</gene>
<organism evidence="4 5">
    <name type="scientific">Malus domestica</name>
    <name type="common">Apple</name>
    <name type="synonym">Pyrus malus</name>
    <dbReference type="NCBI Taxonomy" id="3750"/>
    <lineage>
        <taxon>Eukaryota</taxon>
        <taxon>Viridiplantae</taxon>
        <taxon>Streptophyta</taxon>
        <taxon>Embryophyta</taxon>
        <taxon>Tracheophyta</taxon>
        <taxon>Spermatophyta</taxon>
        <taxon>Magnoliopsida</taxon>
        <taxon>eudicotyledons</taxon>
        <taxon>Gunneridae</taxon>
        <taxon>Pentapetalae</taxon>
        <taxon>rosids</taxon>
        <taxon>fabids</taxon>
        <taxon>Rosales</taxon>
        <taxon>Rosaceae</taxon>
        <taxon>Amygdaloideae</taxon>
        <taxon>Maleae</taxon>
        <taxon>Malus</taxon>
    </lineage>
</organism>
<keyword evidence="2" id="KW-0805">Transcription regulation</keyword>
<reference evidence="4 5" key="1">
    <citation type="submission" date="2018-10" db="EMBL/GenBank/DDBJ databases">
        <title>A high-quality apple genome assembly.</title>
        <authorList>
            <person name="Hu J."/>
        </authorList>
    </citation>
    <scope>NUCLEOTIDE SEQUENCE [LARGE SCALE GENOMIC DNA]</scope>
    <source>
        <strain evidence="5">cv. HFTH1</strain>
        <tissue evidence="4">Young leaf</tissue>
    </source>
</reference>
<comment type="caution">
    <text evidence="4">The sequence shown here is derived from an EMBL/GenBank/DDBJ whole genome shotgun (WGS) entry which is preliminary data.</text>
</comment>
<comment type="similarity">
    <text evidence="1">Belongs to the mTERF family.</text>
</comment>
<evidence type="ECO:0000256" key="2">
    <source>
        <dbReference type="ARBA" id="ARBA00022472"/>
    </source>
</evidence>
<keyword evidence="5" id="KW-1185">Reference proteome</keyword>
<keyword evidence="2" id="KW-0804">Transcription</keyword>
<accession>A0A498KDK0</accession>
<dbReference type="EMBL" id="RDQH01000328">
    <property type="protein sequence ID" value="RXI06430.1"/>
    <property type="molecule type" value="Genomic_DNA"/>
</dbReference>
<keyword evidence="3" id="KW-0809">Transit peptide</keyword>
<dbReference type="Proteomes" id="UP000290289">
    <property type="component" value="Chromosome 2"/>
</dbReference>
<dbReference type="FunFam" id="1.25.70.10:FF:000001">
    <property type="entry name" value="Mitochondrial transcription termination factor-like"/>
    <property type="match status" value="1"/>
</dbReference>
<keyword evidence="2" id="KW-0806">Transcription termination</keyword>
<evidence type="ECO:0000256" key="3">
    <source>
        <dbReference type="ARBA" id="ARBA00022946"/>
    </source>
</evidence>